<keyword evidence="8" id="KW-0560">Oxidoreductase</keyword>
<keyword evidence="7" id="KW-0276">Fatty acid metabolism</keyword>
<feature type="active site" description="Proton acceptor" evidence="12">
    <location>
        <position position="447"/>
    </location>
</feature>
<protein>
    <recommendedName>
        <fullName evidence="11">Acyl-coenzyme A oxidase</fullName>
    </recommendedName>
</protein>
<accession>A0A9P0B662</accession>
<evidence type="ECO:0000313" key="17">
    <source>
        <dbReference type="EMBL" id="CAH0555764.1"/>
    </source>
</evidence>
<keyword evidence="18" id="KW-1185">Reference proteome</keyword>
<dbReference type="Pfam" id="PF01756">
    <property type="entry name" value="ACOX"/>
    <property type="match status" value="1"/>
</dbReference>
<dbReference type="Pfam" id="PF02770">
    <property type="entry name" value="Acyl-CoA_dh_M"/>
    <property type="match status" value="1"/>
</dbReference>
<evidence type="ECO:0000259" key="14">
    <source>
        <dbReference type="Pfam" id="PF01756"/>
    </source>
</evidence>
<dbReference type="Gene3D" id="1.20.140.10">
    <property type="entry name" value="Butyryl-CoA Dehydrogenase, subunit A, domain 3"/>
    <property type="match status" value="2"/>
</dbReference>
<dbReference type="Proteomes" id="UP001154078">
    <property type="component" value="Chromosome 4"/>
</dbReference>
<feature type="domain" description="Acyl-CoA oxidase/dehydrogenase middle" evidence="15">
    <location>
        <begin position="153"/>
        <end position="262"/>
    </location>
</feature>
<evidence type="ECO:0000256" key="12">
    <source>
        <dbReference type="PIRSR" id="PIRSR000168-1"/>
    </source>
</evidence>
<dbReference type="FunFam" id="1.20.140.10:FF:000010">
    <property type="entry name" value="Acyl-coenzyme A oxidase"/>
    <property type="match status" value="1"/>
</dbReference>
<evidence type="ECO:0000256" key="2">
    <source>
        <dbReference type="ARBA" id="ARBA00004275"/>
    </source>
</evidence>
<dbReference type="InterPro" id="IPR055060">
    <property type="entry name" value="ACOX_C_alpha1"/>
</dbReference>
<evidence type="ECO:0000256" key="9">
    <source>
        <dbReference type="ARBA" id="ARBA00023098"/>
    </source>
</evidence>
<evidence type="ECO:0000256" key="7">
    <source>
        <dbReference type="ARBA" id="ARBA00022832"/>
    </source>
</evidence>
<dbReference type="EMBL" id="OV121135">
    <property type="protein sequence ID" value="CAH0555764.1"/>
    <property type="molecule type" value="Genomic_DNA"/>
</dbReference>
<dbReference type="InterPro" id="IPR046373">
    <property type="entry name" value="Acyl-CoA_Oxase/DH_mid-dom_sf"/>
</dbReference>
<dbReference type="SUPFAM" id="SSF56645">
    <property type="entry name" value="Acyl-CoA dehydrogenase NM domain-like"/>
    <property type="match status" value="1"/>
</dbReference>
<dbReference type="GO" id="GO:0005504">
    <property type="term" value="F:fatty acid binding"/>
    <property type="evidence" value="ECO:0007669"/>
    <property type="project" value="TreeGrafter"/>
</dbReference>
<comment type="cofactor">
    <cofactor evidence="1">
        <name>FAD</name>
        <dbReference type="ChEBI" id="CHEBI:57692"/>
    </cofactor>
</comment>
<evidence type="ECO:0000256" key="1">
    <source>
        <dbReference type="ARBA" id="ARBA00001974"/>
    </source>
</evidence>
<dbReference type="FunFam" id="1.20.140.10:FF:000007">
    <property type="entry name" value="Acyl-coenzyme A oxidase"/>
    <property type="match status" value="1"/>
</dbReference>
<dbReference type="PIRSF" id="PIRSF000168">
    <property type="entry name" value="Acyl-CoA_oxidase"/>
    <property type="match status" value="1"/>
</dbReference>
<name>A0A9P0B662_BRAAE</name>
<organism evidence="17 18">
    <name type="scientific">Brassicogethes aeneus</name>
    <name type="common">Rape pollen beetle</name>
    <name type="synonym">Meligethes aeneus</name>
    <dbReference type="NCBI Taxonomy" id="1431903"/>
    <lineage>
        <taxon>Eukaryota</taxon>
        <taxon>Metazoa</taxon>
        <taxon>Ecdysozoa</taxon>
        <taxon>Arthropoda</taxon>
        <taxon>Hexapoda</taxon>
        <taxon>Insecta</taxon>
        <taxon>Pterygota</taxon>
        <taxon>Neoptera</taxon>
        <taxon>Endopterygota</taxon>
        <taxon>Coleoptera</taxon>
        <taxon>Polyphaga</taxon>
        <taxon>Cucujiformia</taxon>
        <taxon>Nitidulidae</taxon>
        <taxon>Meligethinae</taxon>
        <taxon>Brassicogethes</taxon>
    </lineage>
</organism>
<dbReference type="GO" id="GO:0055088">
    <property type="term" value="P:lipid homeostasis"/>
    <property type="evidence" value="ECO:0007669"/>
    <property type="project" value="TreeGrafter"/>
</dbReference>
<dbReference type="FunFam" id="2.40.110.10:FF:000005">
    <property type="entry name" value="Acyl-coenzyme A oxidase"/>
    <property type="match status" value="1"/>
</dbReference>
<reference evidence="17" key="1">
    <citation type="submission" date="2021-12" db="EMBL/GenBank/DDBJ databases">
        <authorList>
            <person name="King R."/>
        </authorList>
    </citation>
    <scope>NUCLEOTIDE SEQUENCE</scope>
</reference>
<dbReference type="Pfam" id="PF22924">
    <property type="entry name" value="ACOX_C_alpha1"/>
    <property type="match status" value="1"/>
</dbReference>
<keyword evidence="5 11" id="KW-0285">Flavoprotein</keyword>
<evidence type="ECO:0000256" key="13">
    <source>
        <dbReference type="PIRSR" id="PIRSR000168-2"/>
    </source>
</evidence>
<evidence type="ECO:0000256" key="6">
    <source>
        <dbReference type="ARBA" id="ARBA00022827"/>
    </source>
</evidence>
<sequence length="690" mass="78407">MRVFVRKMSQIIPDLPEGPLDFYRKKASFDWKKLKVFLDTEEIVKYQNDVHKELQKLSIFKPNIHEGTFDDFRHKSTMQYLHYGDIDLLKMENQFEDLKRPYAALRTMFQLTPSSQIKHSVGDNLFTGVIRTMGTERHQHYADDSADAKIFGCFCLTEIGHGTNTKGMRTTATYDKKKKCFVFHSPDFAAAKCWAGGLGQVATHAVVFAQLVIDGTQYGLHTFLIPIRNPEDMVPFSGVTVGDMGEKIGLNGLDNGFLMFDNYEVSRECLLNKIADVTEEGEYVTPFRDPKKRHGASLGPLSGGRVNIAGVCEAFGSKALTIALRYAGVRKQFGPGDEEVPILEYQTHQHRLIPYLAATYVLKNFNTFFVEKFFQMQLDSIFGNNKNIGPDLGIEIHAISSGSKPLAGWLMMAAIQQCRETCGGHGYLKASGIGDIRNDCDANLTYEGENHVLIQQTSNWLLKFWPQILKREKIATPLESANFLSNGLDILNSKFSCRAEEELRRPENIMSMVQWLVVYLLKETHAKLENFPKDETSQFWAKNNIQVYYAKDLAVAFIEHYFLKKMLETINQSPDGNIKHVLERIFSLYGLWSLQKHTTVFYKGGYASGPNITDFIQNQVLKLCSELKDDAISLVDVIAPPDFILNSVLGHSNGEVYKNLQSAIFRSPHAMSRPSWWQDIVNWKYKKSKL</sequence>
<dbReference type="GO" id="GO:0016402">
    <property type="term" value="F:pristanoyl-CoA oxidase activity"/>
    <property type="evidence" value="ECO:0007669"/>
    <property type="project" value="TreeGrafter"/>
</dbReference>
<gene>
    <name evidence="17" type="ORF">MELIAE_LOCUS7047</name>
</gene>
<dbReference type="PANTHER" id="PTHR10909:SF390">
    <property type="entry name" value="PEROXISOMAL ACYL-COENZYME A OXIDASE 3"/>
    <property type="match status" value="1"/>
</dbReference>
<comment type="subcellular location">
    <subcellularLocation>
        <location evidence="2">Peroxisome</location>
    </subcellularLocation>
</comment>
<keyword evidence="10" id="KW-0576">Peroxisome</keyword>
<dbReference type="InterPro" id="IPR009100">
    <property type="entry name" value="AcylCoA_DH/oxidase_NM_dom_sf"/>
</dbReference>
<keyword evidence="9" id="KW-0443">Lipid metabolism</keyword>
<feature type="domain" description="Acyl-CoA oxidase C-alpha1" evidence="16">
    <location>
        <begin position="301"/>
        <end position="462"/>
    </location>
</feature>
<dbReference type="Gene3D" id="2.40.110.10">
    <property type="entry name" value="Butyryl-CoA Dehydrogenase, subunit A, domain 2"/>
    <property type="match status" value="1"/>
</dbReference>
<dbReference type="SUPFAM" id="SSF47203">
    <property type="entry name" value="Acyl-CoA dehydrogenase C-terminal domain-like"/>
    <property type="match status" value="2"/>
</dbReference>
<evidence type="ECO:0000256" key="3">
    <source>
        <dbReference type="ARBA" id="ARBA00005189"/>
    </source>
</evidence>
<evidence type="ECO:0000256" key="11">
    <source>
        <dbReference type="PIRNR" id="PIRNR000168"/>
    </source>
</evidence>
<keyword evidence="6 11" id="KW-0274">FAD</keyword>
<dbReference type="InterPro" id="IPR006091">
    <property type="entry name" value="Acyl-CoA_Oxase/DH_mid-dom"/>
</dbReference>
<evidence type="ECO:0000259" key="16">
    <source>
        <dbReference type="Pfam" id="PF22924"/>
    </source>
</evidence>
<dbReference type="InterPro" id="IPR012258">
    <property type="entry name" value="Acyl-CoA_oxidase"/>
</dbReference>
<evidence type="ECO:0000256" key="8">
    <source>
        <dbReference type="ARBA" id="ARBA00023002"/>
    </source>
</evidence>
<evidence type="ECO:0000256" key="4">
    <source>
        <dbReference type="ARBA" id="ARBA00006288"/>
    </source>
</evidence>
<dbReference type="InterPro" id="IPR036250">
    <property type="entry name" value="AcylCo_DH-like_C"/>
</dbReference>
<evidence type="ECO:0000259" key="15">
    <source>
        <dbReference type="Pfam" id="PF02770"/>
    </source>
</evidence>
<proteinExistence type="inferred from homology"/>
<dbReference type="OrthoDB" id="538336at2759"/>
<dbReference type="GO" id="GO:0071949">
    <property type="term" value="F:FAD binding"/>
    <property type="evidence" value="ECO:0007669"/>
    <property type="project" value="InterPro"/>
</dbReference>
<evidence type="ECO:0000256" key="5">
    <source>
        <dbReference type="ARBA" id="ARBA00022630"/>
    </source>
</evidence>
<comment type="pathway">
    <text evidence="3">Lipid metabolism.</text>
</comment>
<dbReference type="AlphaFoldDB" id="A0A9P0B662"/>
<comment type="similarity">
    <text evidence="4 11">Belongs to the acyl-CoA oxidase family.</text>
</comment>
<evidence type="ECO:0000256" key="10">
    <source>
        <dbReference type="ARBA" id="ARBA00023140"/>
    </source>
</evidence>
<dbReference type="PANTHER" id="PTHR10909">
    <property type="entry name" value="ELECTRON TRANSPORT OXIDOREDUCTASE"/>
    <property type="match status" value="1"/>
</dbReference>
<feature type="domain" description="Acyl-CoA oxidase C-terminal" evidence="14">
    <location>
        <begin position="506"/>
        <end position="681"/>
    </location>
</feature>
<dbReference type="InterPro" id="IPR002655">
    <property type="entry name" value="Acyl-CoA_oxidase_C"/>
</dbReference>
<dbReference type="GO" id="GO:0033540">
    <property type="term" value="P:fatty acid beta-oxidation using acyl-CoA oxidase"/>
    <property type="evidence" value="ECO:0007669"/>
    <property type="project" value="TreeGrafter"/>
</dbReference>
<feature type="binding site" evidence="13">
    <location>
        <position position="196"/>
    </location>
    <ligand>
        <name>FAD</name>
        <dbReference type="ChEBI" id="CHEBI:57692"/>
    </ligand>
</feature>
<feature type="binding site" evidence="13">
    <location>
        <position position="157"/>
    </location>
    <ligand>
        <name>FAD</name>
        <dbReference type="ChEBI" id="CHEBI:57692"/>
    </ligand>
</feature>
<evidence type="ECO:0000313" key="18">
    <source>
        <dbReference type="Proteomes" id="UP001154078"/>
    </source>
</evidence>
<dbReference type="GO" id="GO:0005777">
    <property type="term" value="C:peroxisome"/>
    <property type="evidence" value="ECO:0007669"/>
    <property type="project" value="UniProtKB-SubCell"/>
</dbReference>